<dbReference type="Gene3D" id="3.40.50.300">
    <property type="entry name" value="P-loop containing nucleotide triphosphate hydrolases"/>
    <property type="match status" value="1"/>
</dbReference>
<gene>
    <name evidence="4" type="ORF">GCM10022252_34900</name>
</gene>
<feature type="repeat" description="WD" evidence="1">
    <location>
        <begin position="910"/>
        <end position="951"/>
    </location>
</feature>
<dbReference type="SUPFAM" id="SSF101908">
    <property type="entry name" value="Putative isomerase YbhE"/>
    <property type="match status" value="1"/>
</dbReference>
<dbReference type="InterPro" id="IPR001680">
    <property type="entry name" value="WD40_rpt"/>
</dbReference>
<dbReference type="InterPro" id="IPR015943">
    <property type="entry name" value="WD40/YVTN_repeat-like_dom_sf"/>
</dbReference>
<comment type="caution">
    <text evidence="4">The sequence shown here is derived from an EMBL/GenBank/DDBJ whole genome shotgun (WGS) entry which is preliminary data.</text>
</comment>
<sequence length="1316" mass="141430">MVEEYLPDTVVAHRIEWVVIFGLTASLVVLLTWLTPKLMESRTRGGLFLVPERQAGWVRRTELDDVVSTLTMRGSGTVGLTTGLAGAGGFGKTSLAVEACHSDEVRRRFGGGVIWVTVGHDRAGADIAALANDVTEAVLGVRPEFSSPEQAGHRMAEALAERGHVLLVVDDVWHPKQLRPFLSAAVRSRVLVTTRLPRALPSKAIAMIVDEMAPRVAVQLLSRGLPPMNPGVLSDLVGLTGRWPLLLSLVNARLRDEHGAGTNADVAARRAAGRLGRTVPAVLDVTVASQRETAVLATVEHSLEALGAFDRARFLELGVFPEDVEIPVAVVELLWRGTAGLTSKQTERLCGRLRDLALISGRYAEGTVPSITIHDVVRSSLRSEDGLGKERAEAANRDLLDEARTLIPDDDLTADAEWWRLPRTVPYLWDHLLFHLSEARRYRELESLLHDVRWFVTRVRVFGVAAAESDLALSTSRSVAGVRRLIARSAHLLTPFESDAVSTANLLARLYAFPPMRASVERYSQENETTFLRARWPLPDDGATCLLRTLTSATRRLNEVSITPDGSRFVVHARDGGAQVWKADGTTRTTLATHGRPVHQVAVAPDGSWLVTRSGSRRVQIWGIGGTERAVLRNGIGRLAEMVAASDGSWLATLSTSGKVCLWNFDGSRRAVLRRGTGKFAGMVAAPDGSWLATRSAAGGVGLWSPGGKRLLILRSRIRVRTKPRRLKDVLRMRGWSQEDEKVSGRNRPIGKVSQLVVSPDGSWLATRSGDGSVRLWGADGVERAVLTGHTGTGSGMRISPDGSWLATWASTGPVRLWEADGRQRAVLTGDAGTVRQVVIAPDGSWLATLSGDRSVRLWEADGGERAALTGHAGTVRQVVIAPDGSWLATLSGDRSVRLWEADGAERAALTGHAGTVRQVVIAPDSSWLAACSDEGTIRIWQSERTARQSRRGRTGTVRQVTISPEGSWIATHAGDGSVRLWNEDRIEGATLTVPLENGHHGAVSPDKTWLAVWSTDHVVRIRGAGGRRRAIPTGHPGRLRGVAIAPDSTWLATWSADRTVRLWGAGGSRRAALTGHTGPVREVVIAPDSSWLATCSEDGTARVWWADGTERAVLVANIRATAHLLISPDGAWLATLSIYGKIQLWKPDGSRYAALRGRVEGIGEITVAPNGRWFAIFSANGTAGLWGADGKARASLKGCPGPAQGVTIAPDGTWLAACFDDGSARVWSAGGTERAKLSGGEGRIRGVAISPDSNLLATCSDDGTIRVWDRYGESSAAGARVEAGLNCLAWFPSGLAIAAGGDQGLYGFDLYPPPE</sequence>
<dbReference type="SUPFAM" id="SSF50978">
    <property type="entry name" value="WD40 repeat-like"/>
    <property type="match status" value="2"/>
</dbReference>
<dbReference type="Pfam" id="PF00400">
    <property type="entry name" value="WD40"/>
    <property type="match status" value="10"/>
</dbReference>
<dbReference type="InterPro" id="IPR002182">
    <property type="entry name" value="NB-ARC"/>
</dbReference>
<dbReference type="Gene3D" id="1.10.10.10">
    <property type="entry name" value="Winged helix-like DNA-binding domain superfamily/Winged helix DNA-binding domain"/>
    <property type="match status" value="1"/>
</dbReference>
<evidence type="ECO:0000313" key="4">
    <source>
        <dbReference type="EMBL" id="GAA4192844.1"/>
    </source>
</evidence>
<accession>A0ABP8AXA9</accession>
<keyword evidence="5" id="KW-1185">Reference proteome</keyword>
<feature type="repeat" description="WD" evidence="1">
    <location>
        <begin position="1074"/>
        <end position="1105"/>
    </location>
</feature>
<dbReference type="PROSITE" id="PS50294">
    <property type="entry name" value="WD_REPEATS_REGION"/>
    <property type="match status" value="7"/>
</dbReference>
<feature type="domain" description="NB-ARC" evidence="3">
    <location>
        <begin position="61"/>
        <end position="196"/>
    </location>
</feature>
<evidence type="ECO:0000256" key="1">
    <source>
        <dbReference type="PROSITE-ProRule" id="PRU00221"/>
    </source>
</evidence>
<dbReference type="Gene3D" id="1.25.40.370">
    <property type="match status" value="1"/>
</dbReference>
<reference evidence="5" key="1">
    <citation type="journal article" date="2019" name="Int. J. Syst. Evol. Microbiol.">
        <title>The Global Catalogue of Microorganisms (GCM) 10K type strain sequencing project: providing services to taxonomists for standard genome sequencing and annotation.</title>
        <authorList>
            <consortium name="The Broad Institute Genomics Platform"/>
            <consortium name="The Broad Institute Genome Sequencing Center for Infectious Disease"/>
            <person name="Wu L."/>
            <person name="Ma J."/>
        </authorList>
    </citation>
    <scope>NUCLEOTIDE SEQUENCE [LARGE SCALE GENOMIC DNA]</scope>
    <source>
        <strain evidence="5">JCM 17388</strain>
    </source>
</reference>
<evidence type="ECO:0000313" key="5">
    <source>
        <dbReference type="Proteomes" id="UP001501251"/>
    </source>
</evidence>
<organism evidence="4 5">
    <name type="scientific">Streptosporangium oxazolinicum</name>
    <dbReference type="NCBI Taxonomy" id="909287"/>
    <lineage>
        <taxon>Bacteria</taxon>
        <taxon>Bacillati</taxon>
        <taxon>Actinomycetota</taxon>
        <taxon>Actinomycetes</taxon>
        <taxon>Streptosporangiales</taxon>
        <taxon>Streptosporangiaceae</taxon>
        <taxon>Streptosporangium</taxon>
    </lineage>
</organism>
<dbReference type="PANTHER" id="PTHR19879">
    <property type="entry name" value="TRANSCRIPTION INITIATION FACTOR TFIID"/>
    <property type="match status" value="1"/>
</dbReference>
<dbReference type="Proteomes" id="UP001501251">
    <property type="component" value="Unassembled WGS sequence"/>
</dbReference>
<dbReference type="EMBL" id="BAABAQ010000005">
    <property type="protein sequence ID" value="GAA4192844.1"/>
    <property type="molecule type" value="Genomic_DNA"/>
</dbReference>
<keyword evidence="2" id="KW-1133">Transmembrane helix</keyword>
<keyword evidence="1" id="KW-0853">WD repeat</keyword>
<feature type="repeat" description="WD" evidence="1">
    <location>
        <begin position="591"/>
        <end position="622"/>
    </location>
</feature>
<dbReference type="PRINTS" id="PR00364">
    <property type="entry name" value="DISEASERSIST"/>
</dbReference>
<dbReference type="Pfam" id="PF00931">
    <property type="entry name" value="NB-ARC"/>
    <property type="match status" value="1"/>
</dbReference>
<dbReference type="PROSITE" id="PS50082">
    <property type="entry name" value="WD_REPEATS_2"/>
    <property type="match status" value="10"/>
</dbReference>
<dbReference type="Gene3D" id="2.130.10.10">
    <property type="entry name" value="YVTN repeat-like/Quinoprotein amine dehydrogenase"/>
    <property type="match status" value="4"/>
</dbReference>
<feature type="repeat" description="WD" evidence="1">
    <location>
        <begin position="1033"/>
        <end position="1064"/>
    </location>
</feature>
<proteinExistence type="predicted"/>
<feature type="repeat" description="WD" evidence="1">
    <location>
        <begin position="869"/>
        <end position="910"/>
    </location>
</feature>
<dbReference type="InterPro" id="IPR027417">
    <property type="entry name" value="P-loop_NTPase"/>
</dbReference>
<dbReference type="InterPro" id="IPR036322">
    <property type="entry name" value="WD40_repeat_dom_sf"/>
</dbReference>
<dbReference type="RefSeq" id="WP_344919041.1">
    <property type="nucleotide sequence ID" value="NZ_BAABAQ010000005.1"/>
</dbReference>
<keyword evidence="2" id="KW-0812">Transmembrane</keyword>
<name>A0ABP8AXA9_9ACTN</name>
<feature type="repeat" description="WD" evidence="1">
    <location>
        <begin position="951"/>
        <end position="983"/>
    </location>
</feature>
<dbReference type="InterPro" id="IPR036388">
    <property type="entry name" value="WH-like_DNA-bd_sf"/>
</dbReference>
<evidence type="ECO:0000259" key="3">
    <source>
        <dbReference type="Pfam" id="PF00931"/>
    </source>
</evidence>
<dbReference type="SMART" id="SM00320">
    <property type="entry name" value="WD40"/>
    <property type="match status" value="18"/>
</dbReference>
<protein>
    <recommendedName>
        <fullName evidence="3">NB-ARC domain-containing protein</fullName>
    </recommendedName>
</protein>
<feature type="repeat" description="WD" evidence="1">
    <location>
        <begin position="1238"/>
        <end position="1270"/>
    </location>
</feature>
<keyword evidence="2" id="KW-0472">Membrane</keyword>
<dbReference type="CDD" id="cd00200">
    <property type="entry name" value="WD40"/>
    <property type="match status" value="2"/>
</dbReference>
<dbReference type="PANTHER" id="PTHR19879:SF9">
    <property type="entry name" value="TRANSCRIPTION INITIATION FACTOR TFIID SUBUNIT 5"/>
    <property type="match status" value="1"/>
</dbReference>
<feature type="transmembrane region" description="Helical" evidence="2">
    <location>
        <begin position="15"/>
        <end position="34"/>
    </location>
</feature>
<feature type="repeat" description="WD" evidence="1">
    <location>
        <begin position="753"/>
        <end position="777"/>
    </location>
</feature>
<feature type="repeat" description="WD" evidence="1">
    <location>
        <begin position="787"/>
        <end position="828"/>
    </location>
</feature>
<feature type="repeat" description="WD" evidence="1">
    <location>
        <begin position="828"/>
        <end position="869"/>
    </location>
</feature>
<dbReference type="SUPFAM" id="SSF52540">
    <property type="entry name" value="P-loop containing nucleoside triphosphate hydrolases"/>
    <property type="match status" value="1"/>
</dbReference>
<evidence type="ECO:0000256" key="2">
    <source>
        <dbReference type="SAM" id="Phobius"/>
    </source>
</evidence>